<keyword evidence="5 9" id="KW-1133">Transmembrane helix</keyword>
<dbReference type="GO" id="GO:0005886">
    <property type="term" value="C:plasma membrane"/>
    <property type="evidence" value="ECO:0007669"/>
    <property type="project" value="UniProtKB-SubCell"/>
</dbReference>
<evidence type="ECO:0000256" key="8">
    <source>
        <dbReference type="PROSITE-ProRule" id="PRU00284"/>
    </source>
</evidence>
<keyword evidence="3" id="KW-0145">Chemotaxis</keyword>
<dbReference type="Gene3D" id="3.30.450.20">
    <property type="entry name" value="PAS domain"/>
    <property type="match status" value="1"/>
</dbReference>
<dbReference type="InterPro" id="IPR003660">
    <property type="entry name" value="HAMP_dom"/>
</dbReference>
<dbReference type="RefSeq" id="WP_230753726.1">
    <property type="nucleotide sequence ID" value="NZ_JAINWA010000001.1"/>
</dbReference>
<dbReference type="EMBL" id="JAINWA010000001">
    <property type="protein sequence ID" value="MCD1653995.1"/>
    <property type="molecule type" value="Genomic_DNA"/>
</dbReference>
<evidence type="ECO:0000259" key="11">
    <source>
        <dbReference type="PROSITE" id="PS50885"/>
    </source>
</evidence>
<keyword evidence="2" id="KW-1003">Cell membrane</keyword>
<dbReference type="GO" id="GO:0004888">
    <property type="term" value="F:transmembrane signaling receptor activity"/>
    <property type="evidence" value="ECO:0007669"/>
    <property type="project" value="InterPro"/>
</dbReference>
<accession>A0AAE3JJA1</accession>
<evidence type="ECO:0000256" key="2">
    <source>
        <dbReference type="ARBA" id="ARBA00022475"/>
    </source>
</evidence>
<dbReference type="InterPro" id="IPR004089">
    <property type="entry name" value="MCPsignal_dom"/>
</dbReference>
<evidence type="ECO:0000256" key="7">
    <source>
        <dbReference type="ARBA" id="ARBA00029447"/>
    </source>
</evidence>
<gene>
    <name evidence="12" type="ORF">K7J14_04690</name>
</gene>
<organism evidence="12 13">
    <name type="scientific">Teretinema zuelzerae</name>
    <dbReference type="NCBI Taxonomy" id="156"/>
    <lineage>
        <taxon>Bacteria</taxon>
        <taxon>Pseudomonadati</taxon>
        <taxon>Spirochaetota</taxon>
        <taxon>Spirochaetia</taxon>
        <taxon>Spirochaetales</taxon>
        <taxon>Treponemataceae</taxon>
        <taxon>Teretinema</taxon>
    </lineage>
</organism>
<evidence type="ECO:0000256" key="6">
    <source>
        <dbReference type="ARBA" id="ARBA00023136"/>
    </source>
</evidence>
<evidence type="ECO:0000313" key="13">
    <source>
        <dbReference type="Proteomes" id="UP001198163"/>
    </source>
</evidence>
<dbReference type="Gene3D" id="1.10.287.950">
    <property type="entry name" value="Methyl-accepting chemotaxis protein"/>
    <property type="match status" value="1"/>
</dbReference>
<comment type="subcellular location">
    <subcellularLocation>
        <location evidence="1">Cell membrane</location>
        <topology evidence="1">Multi-pass membrane protein</topology>
    </subcellularLocation>
</comment>
<reference evidence="12" key="1">
    <citation type="submission" date="2021-08" db="EMBL/GenBank/DDBJ databases">
        <title>Comparative analyses of Brucepasteria parasyntrophica and Teretinema zuelzerae.</title>
        <authorList>
            <person name="Song Y."/>
            <person name="Brune A."/>
        </authorList>
    </citation>
    <scope>NUCLEOTIDE SEQUENCE</scope>
    <source>
        <strain evidence="12">DSM 1903</strain>
    </source>
</reference>
<dbReference type="InterPro" id="IPR051310">
    <property type="entry name" value="MCP_chemotaxis"/>
</dbReference>
<dbReference type="Proteomes" id="UP001198163">
    <property type="component" value="Unassembled WGS sequence"/>
</dbReference>
<evidence type="ECO:0000313" key="12">
    <source>
        <dbReference type="EMBL" id="MCD1653995.1"/>
    </source>
</evidence>
<evidence type="ECO:0000256" key="9">
    <source>
        <dbReference type="SAM" id="Phobius"/>
    </source>
</evidence>
<evidence type="ECO:0000256" key="5">
    <source>
        <dbReference type="ARBA" id="ARBA00022989"/>
    </source>
</evidence>
<evidence type="ECO:0000256" key="1">
    <source>
        <dbReference type="ARBA" id="ARBA00004651"/>
    </source>
</evidence>
<dbReference type="InterPro" id="IPR004090">
    <property type="entry name" value="Chemotax_Me-accpt_rcpt"/>
</dbReference>
<dbReference type="GO" id="GO:0006935">
    <property type="term" value="P:chemotaxis"/>
    <property type="evidence" value="ECO:0007669"/>
    <property type="project" value="UniProtKB-KW"/>
</dbReference>
<evidence type="ECO:0000256" key="3">
    <source>
        <dbReference type="ARBA" id="ARBA00022500"/>
    </source>
</evidence>
<dbReference type="InterPro" id="IPR033480">
    <property type="entry name" value="sCache_2"/>
</dbReference>
<dbReference type="PROSITE" id="PS50885">
    <property type="entry name" value="HAMP"/>
    <property type="match status" value="1"/>
</dbReference>
<dbReference type="SUPFAM" id="SSF58104">
    <property type="entry name" value="Methyl-accepting chemotaxis protein (MCP) signaling domain"/>
    <property type="match status" value="1"/>
</dbReference>
<protein>
    <submittedName>
        <fullName evidence="12">Cache domain-containing protein</fullName>
    </submittedName>
</protein>
<dbReference type="PRINTS" id="PR00260">
    <property type="entry name" value="CHEMTRNSDUCR"/>
</dbReference>
<feature type="domain" description="HAMP" evidence="11">
    <location>
        <begin position="230"/>
        <end position="285"/>
    </location>
</feature>
<feature type="domain" description="Methyl-accepting transducer" evidence="10">
    <location>
        <begin position="290"/>
        <end position="505"/>
    </location>
</feature>
<dbReference type="PANTHER" id="PTHR43531:SF11">
    <property type="entry name" value="METHYL-ACCEPTING CHEMOTAXIS PROTEIN 3"/>
    <property type="match status" value="1"/>
</dbReference>
<proteinExistence type="inferred from homology"/>
<keyword evidence="6 9" id="KW-0472">Membrane</keyword>
<name>A0AAE3JJA1_9SPIR</name>
<evidence type="ECO:0000256" key="4">
    <source>
        <dbReference type="ARBA" id="ARBA00022692"/>
    </source>
</evidence>
<keyword evidence="8" id="KW-0807">Transducer</keyword>
<dbReference type="GO" id="GO:0007165">
    <property type="term" value="P:signal transduction"/>
    <property type="evidence" value="ECO:0007669"/>
    <property type="project" value="UniProtKB-KW"/>
</dbReference>
<dbReference type="PROSITE" id="PS50111">
    <property type="entry name" value="CHEMOTAXIS_TRANSDUC_2"/>
    <property type="match status" value="1"/>
</dbReference>
<sequence length="520" mass="55457">MKSITTKIIILVAGVAVLIAGILMGTFFVSIRSITQDEIALLDATLRESFDRGIRWEVETAQTMLERIAKLKDEGILQPAQAEEVAKRLLRDIRYNKTEYFWADTPNGDNVVLLGGKSEGTNRLNLVDANGYAMIKDIIANGMKSEGGYTNYWFPKAGSDIPLPKRSYSLLSPSWGWVVGTGAYTDDIDVIVGEKKAEVQAAMAAALITTLAFTILATIAGIIIAIAVGKRLSRPIIHASLRTEAFASGDLSDTGESEFAHLKDETGSLVRSLDTMRSDLSSLIGGIVDISERVENGSGQLRDTAIEVSEGATRQAASTEEISASVEQMAATIRQNAENATETERIARKAAIDAKEGFTAVEEAIEAVKRIAEKIAVIEEIARQTNLLALNAAIEAARAGEAGKGFSVVAGEIRKLAERSGGSASEIRDISANTTAVATKAGTVLSGLTPDIVRTADLVAEISAASNEQRMGVDQIGQAMIQLDTVVQKNAAASEELTAAAQTLNDEALSLKENVNRFII</sequence>
<comment type="caution">
    <text evidence="12">The sequence shown here is derived from an EMBL/GenBank/DDBJ whole genome shotgun (WGS) entry which is preliminary data.</text>
</comment>
<dbReference type="PANTHER" id="PTHR43531">
    <property type="entry name" value="PROTEIN ICFG"/>
    <property type="match status" value="1"/>
</dbReference>
<dbReference type="SMART" id="SM00283">
    <property type="entry name" value="MA"/>
    <property type="match status" value="1"/>
</dbReference>
<dbReference type="SMART" id="SM01049">
    <property type="entry name" value="Cache_2"/>
    <property type="match status" value="1"/>
</dbReference>
<evidence type="ECO:0000259" key="10">
    <source>
        <dbReference type="PROSITE" id="PS50111"/>
    </source>
</evidence>
<dbReference type="AlphaFoldDB" id="A0AAE3JJA1"/>
<keyword evidence="4 9" id="KW-0812">Transmembrane</keyword>
<dbReference type="Pfam" id="PF17200">
    <property type="entry name" value="sCache_2"/>
    <property type="match status" value="1"/>
</dbReference>
<comment type="similarity">
    <text evidence="7">Belongs to the methyl-accepting chemotaxis (MCP) protein family.</text>
</comment>
<keyword evidence="13" id="KW-1185">Reference proteome</keyword>
<feature type="transmembrane region" description="Helical" evidence="9">
    <location>
        <begin position="201"/>
        <end position="228"/>
    </location>
</feature>
<feature type="transmembrane region" description="Helical" evidence="9">
    <location>
        <begin position="9"/>
        <end position="31"/>
    </location>
</feature>
<dbReference type="Pfam" id="PF00015">
    <property type="entry name" value="MCPsignal"/>
    <property type="match status" value="1"/>
</dbReference>